<organism evidence="2 3">
    <name type="scientific">Polarella glacialis</name>
    <name type="common">Dinoflagellate</name>
    <dbReference type="NCBI Taxonomy" id="89957"/>
    <lineage>
        <taxon>Eukaryota</taxon>
        <taxon>Sar</taxon>
        <taxon>Alveolata</taxon>
        <taxon>Dinophyceae</taxon>
        <taxon>Suessiales</taxon>
        <taxon>Suessiaceae</taxon>
        <taxon>Polarella</taxon>
    </lineage>
</organism>
<feature type="region of interest" description="Disordered" evidence="1">
    <location>
        <begin position="1"/>
        <end position="28"/>
    </location>
</feature>
<proteinExistence type="predicted"/>
<evidence type="ECO:0000313" key="3">
    <source>
        <dbReference type="Proteomes" id="UP000626109"/>
    </source>
</evidence>
<dbReference type="AlphaFoldDB" id="A0A813GKD4"/>
<name>A0A813GKD4_POLGL</name>
<comment type="caution">
    <text evidence="2">The sequence shown here is derived from an EMBL/GenBank/DDBJ whole genome shotgun (WGS) entry which is preliminary data.</text>
</comment>
<evidence type="ECO:0000256" key="1">
    <source>
        <dbReference type="SAM" id="MobiDB-lite"/>
    </source>
</evidence>
<dbReference type="Proteomes" id="UP000626109">
    <property type="component" value="Unassembled WGS sequence"/>
</dbReference>
<accession>A0A813GKD4</accession>
<protein>
    <submittedName>
        <fullName evidence="2">Uncharacterized protein</fullName>
    </submittedName>
</protein>
<dbReference type="EMBL" id="CAJNNW010000446">
    <property type="protein sequence ID" value="CAE8627525.1"/>
    <property type="molecule type" value="Genomic_DNA"/>
</dbReference>
<reference evidence="2" key="1">
    <citation type="submission" date="2021-02" db="EMBL/GenBank/DDBJ databases">
        <authorList>
            <person name="Dougan E. K."/>
            <person name="Rhodes N."/>
            <person name="Thang M."/>
            <person name="Chan C."/>
        </authorList>
    </citation>
    <scope>NUCLEOTIDE SEQUENCE</scope>
</reference>
<gene>
    <name evidence="2" type="ORF">PGLA2088_LOCUS643</name>
</gene>
<sequence length="197" mass="21124">MAPVQKDRRSRMAISTVKATPKKDGAGGQFTWGSRLDVTDYEPVGEAAGPLVFTGPAPALGTCSSPPGCSAGGFKVHREDFPALLPSGDAVWSGPRVALSAQRCLRGGAVDLFDAQHPRHLWAKKPHHASAGYIVDHMGDSIPHLSQYLAAPDGTITRPVKKQDLKLIVAAPTVAKPYKHQFTMRPAMPIHQPVRCH</sequence>
<evidence type="ECO:0000313" key="2">
    <source>
        <dbReference type="EMBL" id="CAE8627525.1"/>
    </source>
</evidence>